<comment type="caution">
    <text evidence="7">The sequence shown here is derived from an EMBL/GenBank/DDBJ whole genome shotgun (WGS) entry which is preliminary data.</text>
</comment>
<dbReference type="SUPFAM" id="SSF57829">
    <property type="entry name" value="Zn-binding ribosomal proteins"/>
    <property type="match status" value="1"/>
</dbReference>
<keyword evidence="5" id="KW-0687">Ribonucleoprotein</keyword>
<keyword evidence="4 7" id="KW-0689">Ribosomal protein</keyword>
<dbReference type="Proteomes" id="UP001149090">
    <property type="component" value="Unassembled WGS sequence"/>
</dbReference>
<proteinExistence type="inferred from homology"/>
<dbReference type="AlphaFoldDB" id="A0A9Q0R4Y0"/>
<evidence type="ECO:0000256" key="5">
    <source>
        <dbReference type="ARBA" id="ARBA00023274"/>
    </source>
</evidence>
<sequence length="83" mass="9347">MVLEKDLLNPKRKDEKQKHKKKRLIPTPNSYFLDVKCHCGEVSTLFSHSNTVVKCPSCNRVLCTPSAGKAKITPGLQARKKLN</sequence>
<dbReference type="PANTHER" id="PTHR11594">
    <property type="entry name" value="40S RIBOSOMAL PROTEIN S27"/>
    <property type="match status" value="1"/>
</dbReference>
<dbReference type="FunFam" id="2.20.25.100:FF:000001">
    <property type="entry name" value="40S ribosomal protein S27"/>
    <property type="match status" value="1"/>
</dbReference>
<dbReference type="GO" id="GO:1990904">
    <property type="term" value="C:ribonucleoprotein complex"/>
    <property type="evidence" value="ECO:0007669"/>
    <property type="project" value="UniProtKB-KW"/>
</dbReference>
<protein>
    <submittedName>
        <fullName evidence="7">40S ribosomal protein S27-RELATED</fullName>
    </submittedName>
</protein>
<dbReference type="Pfam" id="PF01667">
    <property type="entry name" value="Ribosomal_S27e"/>
    <property type="match status" value="1"/>
</dbReference>
<dbReference type="GO" id="GO:0005840">
    <property type="term" value="C:ribosome"/>
    <property type="evidence" value="ECO:0007669"/>
    <property type="project" value="UniProtKB-KW"/>
</dbReference>
<comment type="cofactor">
    <cofactor evidence="1">
        <name>Zn(2+)</name>
        <dbReference type="ChEBI" id="CHEBI:29105"/>
    </cofactor>
</comment>
<feature type="region of interest" description="Disordered" evidence="6">
    <location>
        <begin position="1"/>
        <end position="22"/>
    </location>
</feature>
<evidence type="ECO:0000256" key="6">
    <source>
        <dbReference type="SAM" id="MobiDB-lite"/>
    </source>
</evidence>
<keyword evidence="3" id="KW-0862">Zinc</keyword>
<comment type="similarity">
    <text evidence="2">Belongs to the eukaryotic ribosomal protein eS27 family.</text>
</comment>
<dbReference type="InterPro" id="IPR011332">
    <property type="entry name" value="Ribosomal_zn-bd"/>
</dbReference>
<evidence type="ECO:0000256" key="1">
    <source>
        <dbReference type="ARBA" id="ARBA00001947"/>
    </source>
</evidence>
<dbReference type="OrthoDB" id="5567124at2759"/>
<dbReference type="InterPro" id="IPR000592">
    <property type="entry name" value="Ribosomal_eS27"/>
</dbReference>
<reference evidence="7" key="1">
    <citation type="submission" date="2022-10" db="EMBL/GenBank/DDBJ databases">
        <title>Novel sulphate-reducing endosymbionts in the free-living metamonad Anaeramoeba.</title>
        <authorList>
            <person name="Jerlstrom-Hultqvist J."/>
            <person name="Cepicka I."/>
            <person name="Gallot-Lavallee L."/>
            <person name="Salas-Leiva D."/>
            <person name="Curtis B.A."/>
            <person name="Zahonova K."/>
            <person name="Pipaliya S."/>
            <person name="Dacks J."/>
            <person name="Roger A.J."/>
        </authorList>
    </citation>
    <scope>NUCLEOTIDE SEQUENCE</scope>
    <source>
        <strain evidence="7">BMAN</strain>
    </source>
</reference>
<gene>
    <name evidence="7" type="ORF">M0811_13629</name>
</gene>
<dbReference type="GO" id="GO:0006412">
    <property type="term" value="P:translation"/>
    <property type="evidence" value="ECO:0007669"/>
    <property type="project" value="InterPro"/>
</dbReference>
<evidence type="ECO:0000256" key="3">
    <source>
        <dbReference type="ARBA" id="ARBA00022833"/>
    </source>
</evidence>
<evidence type="ECO:0000256" key="2">
    <source>
        <dbReference type="ARBA" id="ARBA00010919"/>
    </source>
</evidence>
<feature type="compositionally biased region" description="Basic and acidic residues" evidence="6">
    <location>
        <begin position="1"/>
        <end position="17"/>
    </location>
</feature>
<organism evidence="7 8">
    <name type="scientific">Anaeramoeba ignava</name>
    <name type="common">Anaerobic marine amoeba</name>
    <dbReference type="NCBI Taxonomy" id="1746090"/>
    <lineage>
        <taxon>Eukaryota</taxon>
        <taxon>Metamonada</taxon>
        <taxon>Anaeramoebidae</taxon>
        <taxon>Anaeramoeba</taxon>
    </lineage>
</organism>
<dbReference type="EMBL" id="JAPDFW010000143">
    <property type="protein sequence ID" value="KAJ5066431.1"/>
    <property type="molecule type" value="Genomic_DNA"/>
</dbReference>
<dbReference type="GO" id="GO:0003735">
    <property type="term" value="F:structural constituent of ribosome"/>
    <property type="evidence" value="ECO:0007669"/>
    <property type="project" value="InterPro"/>
</dbReference>
<evidence type="ECO:0000313" key="8">
    <source>
        <dbReference type="Proteomes" id="UP001149090"/>
    </source>
</evidence>
<evidence type="ECO:0000256" key="4">
    <source>
        <dbReference type="ARBA" id="ARBA00022980"/>
    </source>
</evidence>
<dbReference type="Gene3D" id="2.20.25.100">
    <property type="entry name" value="Zn-binding ribosomal proteins"/>
    <property type="match status" value="1"/>
</dbReference>
<keyword evidence="8" id="KW-1185">Reference proteome</keyword>
<accession>A0A9Q0R4Y0</accession>
<name>A0A9Q0R4Y0_ANAIG</name>
<dbReference type="OMA" id="CASILCQ"/>
<dbReference type="InterPro" id="IPR023407">
    <property type="entry name" value="Ribosomal_eS27_Zn-bd_dom_sf"/>
</dbReference>
<evidence type="ECO:0000313" key="7">
    <source>
        <dbReference type="EMBL" id="KAJ5066431.1"/>
    </source>
</evidence>